<comment type="caution">
    <text evidence="2">The sequence shown here is derived from an EMBL/GenBank/DDBJ whole genome shotgun (WGS) entry which is preliminary data.</text>
</comment>
<name>A0ABD0RL76_CIRMR</name>
<gene>
    <name evidence="2" type="ORF">M9458_007814</name>
</gene>
<dbReference type="EMBL" id="JAMKFB020000003">
    <property type="protein sequence ID" value="KAL0199274.1"/>
    <property type="molecule type" value="Genomic_DNA"/>
</dbReference>
<feature type="compositionally biased region" description="Low complexity" evidence="1">
    <location>
        <begin position="32"/>
        <end position="66"/>
    </location>
</feature>
<feature type="non-terminal residue" evidence="2">
    <location>
        <position position="1"/>
    </location>
</feature>
<protein>
    <submittedName>
        <fullName evidence="2">Uncharacterized protein</fullName>
    </submittedName>
</protein>
<evidence type="ECO:0000313" key="2">
    <source>
        <dbReference type="EMBL" id="KAL0199274.1"/>
    </source>
</evidence>
<dbReference type="Proteomes" id="UP001529510">
    <property type="component" value="Unassembled WGS sequence"/>
</dbReference>
<feature type="region of interest" description="Disordered" evidence="1">
    <location>
        <begin position="30"/>
        <end position="66"/>
    </location>
</feature>
<evidence type="ECO:0000313" key="3">
    <source>
        <dbReference type="Proteomes" id="UP001529510"/>
    </source>
</evidence>
<keyword evidence="3" id="KW-1185">Reference proteome</keyword>
<organism evidence="2 3">
    <name type="scientific">Cirrhinus mrigala</name>
    <name type="common">Mrigala</name>
    <dbReference type="NCBI Taxonomy" id="683832"/>
    <lineage>
        <taxon>Eukaryota</taxon>
        <taxon>Metazoa</taxon>
        <taxon>Chordata</taxon>
        <taxon>Craniata</taxon>
        <taxon>Vertebrata</taxon>
        <taxon>Euteleostomi</taxon>
        <taxon>Actinopterygii</taxon>
        <taxon>Neopterygii</taxon>
        <taxon>Teleostei</taxon>
        <taxon>Ostariophysi</taxon>
        <taxon>Cypriniformes</taxon>
        <taxon>Cyprinidae</taxon>
        <taxon>Labeoninae</taxon>
        <taxon>Labeonini</taxon>
        <taxon>Cirrhinus</taxon>
    </lineage>
</organism>
<reference evidence="2 3" key="1">
    <citation type="submission" date="2024-05" db="EMBL/GenBank/DDBJ databases">
        <title>Genome sequencing and assembly of Indian major carp, Cirrhinus mrigala (Hamilton, 1822).</title>
        <authorList>
            <person name="Mohindra V."/>
            <person name="Chowdhury L.M."/>
            <person name="Lal K."/>
            <person name="Jena J.K."/>
        </authorList>
    </citation>
    <scope>NUCLEOTIDE SEQUENCE [LARGE SCALE GENOMIC DNA]</scope>
    <source>
        <strain evidence="2">CM1030</strain>
        <tissue evidence="2">Blood</tissue>
    </source>
</reference>
<feature type="non-terminal residue" evidence="2">
    <location>
        <position position="66"/>
    </location>
</feature>
<sequence>VFIIRLVSHTPLLSSDVLLRFLSPTVVNPPVASTSAAQPSSDAAASGGASVAPADPADGPSPLTDK</sequence>
<proteinExistence type="predicted"/>
<dbReference type="AlphaFoldDB" id="A0ABD0RL76"/>
<evidence type="ECO:0000256" key="1">
    <source>
        <dbReference type="SAM" id="MobiDB-lite"/>
    </source>
</evidence>
<accession>A0ABD0RL76</accession>